<dbReference type="Pfam" id="PF12733">
    <property type="entry name" value="Cadherin-like"/>
    <property type="match status" value="1"/>
</dbReference>
<reference evidence="5" key="1">
    <citation type="submission" date="2019-11" db="EMBL/GenBank/DDBJ databases">
        <authorList>
            <person name="Feng L."/>
        </authorList>
    </citation>
    <scope>NUCLEOTIDE SEQUENCE</scope>
    <source>
        <strain evidence="5">CButyricumLFYP62</strain>
    </source>
</reference>
<dbReference type="SUPFAM" id="SSF69360">
    <property type="entry name" value="Cell wall binding repeat"/>
    <property type="match status" value="1"/>
</dbReference>
<dbReference type="InterPro" id="IPR025883">
    <property type="entry name" value="Cadherin-like_domain"/>
</dbReference>
<dbReference type="Gene3D" id="2.10.270.10">
    <property type="entry name" value="Cholin Binding"/>
    <property type="match status" value="1"/>
</dbReference>
<feature type="domain" description="Cadherin-like beta-sandwich-like" evidence="4">
    <location>
        <begin position="283"/>
        <end position="372"/>
    </location>
</feature>
<dbReference type="RefSeq" id="WP_156737168.1">
    <property type="nucleotide sequence ID" value="NZ_CACRTU010000042.1"/>
</dbReference>
<accession>A0A6N3GZY1</accession>
<dbReference type="InterPro" id="IPR018337">
    <property type="entry name" value="Cell_wall/Cho-bd_repeat"/>
</dbReference>
<evidence type="ECO:0000256" key="2">
    <source>
        <dbReference type="PROSITE-ProRule" id="PRU00591"/>
    </source>
</evidence>
<gene>
    <name evidence="5" type="ORF">CBLFYP62_03387</name>
</gene>
<sequence>MNKTAKGLITFSLVTANMLCVGGKYDLFTTAAYASSDDADEISELDIEDSDGDALDLYSDSDYEDEIDDDLEEGETYYAESTTNKITIDTSDVDEDCVRIFANNSEYELGDKIKLKSGTNTIKIRVYEDEYDEDENYSSSDYNQYTIKVEYDNDEDSNGELSQLDLEDSDGDSIDLYSDSDYDEEVDDDLEEGETYYAESNTNKITLGTEDVDDDYIRILYNSKVYELGDSIKLSSGTNTLKVRVYDSEYDEDENYSSSDYSQYTLKINYGSDSDNSTSDVGLSSISLSSGSLTFNKNTSSYNINVNSDLNSISVEAIPEDSDYTVKINDSTVSESDYYSKKVTLTDSVTPVIIKVTNDENESKSYTVNITKTKKEDTLAMTNPYTQNNNTPSSVTVSQSHNTGWVNVNNIWNYYYSDGSKATGWILTGGNWYYLNSTGQMLTGWFLDGDGKWYYLYESGAMAVNTTIDGYKIGPSGAWMQ</sequence>
<evidence type="ECO:0000259" key="4">
    <source>
        <dbReference type="Pfam" id="PF12733"/>
    </source>
</evidence>
<feature type="repeat" description="Cell wall-binding" evidence="2">
    <location>
        <begin position="422"/>
        <end position="441"/>
    </location>
</feature>
<dbReference type="Pfam" id="PF19127">
    <property type="entry name" value="Choline_bind_3"/>
    <property type="match status" value="1"/>
</dbReference>
<name>A0A6N3GZY1_CLOBU</name>
<feature type="region of interest" description="Disordered" evidence="3">
    <location>
        <begin position="153"/>
        <end position="187"/>
    </location>
</feature>
<feature type="compositionally biased region" description="Acidic residues" evidence="3">
    <location>
        <begin position="165"/>
        <end position="187"/>
    </location>
</feature>
<dbReference type="EMBL" id="CACRTU010000042">
    <property type="protein sequence ID" value="VYU69500.1"/>
    <property type="molecule type" value="Genomic_DNA"/>
</dbReference>
<feature type="repeat" description="Cell wall-binding" evidence="2">
    <location>
        <begin position="442"/>
        <end position="462"/>
    </location>
</feature>
<keyword evidence="1" id="KW-0677">Repeat</keyword>
<evidence type="ECO:0000313" key="5">
    <source>
        <dbReference type="EMBL" id="VYU69500.1"/>
    </source>
</evidence>
<protein>
    <submittedName>
        <fullName evidence="5">Cadherin-like beta sandwich domain protein</fullName>
    </submittedName>
</protein>
<evidence type="ECO:0000256" key="3">
    <source>
        <dbReference type="SAM" id="MobiDB-lite"/>
    </source>
</evidence>
<dbReference type="AlphaFoldDB" id="A0A6N3GZY1"/>
<evidence type="ECO:0000256" key="1">
    <source>
        <dbReference type="ARBA" id="ARBA00022737"/>
    </source>
</evidence>
<dbReference type="PROSITE" id="PS51170">
    <property type="entry name" value="CW"/>
    <property type="match status" value="2"/>
</dbReference>
<proteinExistence type="predicted"/>
<organism evidence="5">
    <name type="scientific">Clostridium butyricum</name>
    <dbReference type="NCBI Taxonomy" id="1492"/>
    <lineage>
        <taxon>Bacteria</taxon>
        <taxon>Bacillati</taxon>
        <taxon>Bacillota</taxon>
        <taxon>Clostridia</taxon>
        <taxon>Eubacteriales</taxon>
        <taxon>Clostridiaceae</taxon>
        <taxon>Clostridium</taxon>
    </lineage>
</organism>